<feature type="domain" description="Peptidase metallopeptidase" evidence="15">
    <location>
        <begin position="151"/>
        <end position="311"/>
    </location>
</feature>
<evidence type="ECO:0000313" key="16">
    <source>
        <dbReference type="EMBL" id="OAY25787.1"/>
    </source>
</evidence>
<dbReference type="GO" id="GO:0031012">
    <property type="term" value="C:extracellular matrix"/>
    <property type="evidence" value="ECO:0007669"/>
    <property type="project" value="InterPro"/>
</dbReference>
<protein>
    <recommendedName>
        <fullName evidence="15">Peptidase metallopeptidase domain-containing protein</fullName>
    </recommendedName>
</protein>
<comment type="cofactor">
    <cofactor evidence="12">
        <name>Ca(2+)</name>
        <dbReference type="ChEBI" id="CHEBI:29108"/>
    </cofactor>
    <text evidence="12">Can bind about 5 Ca(2+) ions per subunit.</text>
</comment>
<keyword evidence="8" id="KW-0865">Zymogen</keyword>
<evidence type="ECO:0000256" key="4">
    <source>
        <dbReference type="ARBA" id="ARBA00022729"/>
    </source>
</evidence>
<evidence type="ECO:0000256" key="6">
    <source>
        <dbReference type="ARBA" id="ARBA00022833"/>
    </source>
</evidence>
<sequence>MAFKTFSYCVLIAFLLSISIQSFLAQARALKSKNQDKFKSFQNLQGAGKGSTLKGLSEVKQYLKNLGYYPTEANLISDHFDEVMESSLKQYQEYYRLQVTGKLDSDTIKEMMIPRCGVPDKFNHRTREPNQNHNKPGKFHMTVSDYTFFPNMPKWRPSKYHLTYTFLSGEQVVDEKVLKSVCSKAFKKWSDVSQFTFKEASAGSTADIVIGFYSGDHGDGSPFDGPGGTLAHAFAPENGRFHYDADENWSTNPNVDEVDLETVAIHEIGHLLGLYHSQDENAIMYYIIPYGTIKRKLSQDDIDGIHALYPSV</sequence>
<evidence type="ECO:0000256" key="8">
    <source>
        <dbReference type="ARBA" id="ARBA00023145"/>
    </source>
</evidence>
<dbReference type="PANTHER" id="PTHR10201">
    <property type="entry name" value="MATRIX METALLOPROTEINASE"/>
    <property type="match status" value="1"/>
</dbReference>
<feature type="active site" evidence="10">
    <location>
        <position position="267"/>
    </location>
</feature>
<dbReference type="GO" id="GO:0004222">
    <property type="term" value="F:metalloendopeptidase activity"/>
    <property type="evidence" value="ECO:0000318"/>
    <property type="project" value="GO_Central"/>
</dbReference>
<dbReference type="Gene3D" id="3.40.390.10">
    <property type="entry name" value="Collagenase (Catalytic Domain)"/>
    <property type="match status" value="1"/>
</dbReference>
<dbReference type="InterPro" id="IPR001818">
    <property type="entry name" value="Pept_M10_metallopeptidase"/>
</dbReference>
<feature type="binding site" description="in inhibited form" evidence="12">
    <location>
        <position position="116"/>
    </location>
    <ligand>
        <name>Zn(2+)</name>
        <dbReference type="ChEBI" id="CHEBI:29105"/>
        <label>2</label>
        <note>catalytic</note>
    </ligand>
</feature>
<gene>
    <name evidence="16" type="ORF">MANES_17G119800v8</name>
</gene>
<dbReference type="EMBL" id="CM004403">
    <property type="protein sequence ID" value="OAY25787.1"/>
    <property type="molecule type" value="Genomic_DNA"/>
</dbReference>
<dbReference type="GO" id="GO:0030574">
    <property type="term" value="P:collagen catabolic process"/>
    <property type="evidence" value="ECO:0000318"/>
    <property type="project" value="GO_Central"/>
</dbReference>
<feature type="binding site" evidence="12">
    <location>
        <position position="217"/>
    </location>
    <ligand>
        <name>Zn(2+)</name>
        <dbReference type="ChEBI" id="CHEBI:29105"/>
        <label>1</label>
    </ligand>
</feature>
<feature type="binding site" evidence="12">
    <location>
        <position position="247"/>
    </location>
    <ligand>
        <name>Ca(2+)</name>
        <dbReference type="ChEBI" id="CHEBI:29108"/>
        <label>3</label>
    </ligand>
</feature>
<feature type="binding site" evidence="12">
    <location>
        <position position="232"/>
    </location>
    <ligand>
        <name>Zn(2+)</name>
        <dbReference type="ChEBI" id="CHEBI:29105"/>
        <label>1</label>
    </ligand>
</feature>
<dbReference type="Pfam" id="PF01471">
    <property type="entry name" value="PG_binding_1"/>
    <property type="match status" value="1"/>
</dbReference>
<feature type="binding site" evidence="12">
    <location>
        <position position="225"/>
    </location>
    <ligand>
        <name>Ca(2+)</name>
        <dbReference type="ChEBI" id="CHEBI:29108"/>
        <label>3</label>
    </ligand>
</feature>
<keyword evidence="9" id="KW-0325">Glycoprotein</keyword>
<evidence type="ECO:0000256" key="1">
    <source>
        <dbReference type="ARBA" id="ARBA00009614"/>
    </source>
</evidence>
<evidence type="ECO:0000256" key="7">
    <source>
        <dbReference type="ARBA" id="ARBA00023049"/>
    </source>
</evidence>
<feature type="binding site" evidence="12">
    <location>
        <position position="284"/>
    </location>
    <ligand>
        <name>Zn(2+)</name>
        <dbReference type="ChEBI" id="CHEBI:29105"/>
        <label>2</label>
        <note>catalytic</note>
    </ligand>
</feature>
<evidence type="ECO:0000256" key="3">
    <source>
        <dbReference type="ARBA" id="ARBA00022723"/>
    </source>
</evidence>
<reference evidence="17" key="1">
    <citation type="journal article" date="2016" name="Nat. Biotechnol.">
        <title>Sequencing wild and cultivated cassava and related species reveals extensive interspecific hybridization and genetic diversity.</title>
        <authorList>
            <person name="Bredeson J.V."/>
            <person name="Lyons J.B."/>
            <person name="Prochnik S.E."/>
            <person name="Wu G.A."/>
            <person name="Ha C.M."/>
            <person name="Edsinger-Gonzales E."/>
            <person name="Grimwood J."/>
            <person name="Schmutz J."/>
            <person name="Rabbi I.Y."/>
            <person name="Egesi C."/>
            <person name="Nauluvula P."/>
            <person name="Lebot V."/>
            <person name="Ndunguru J."/>
            <person name="Mkamilo G."/>
            <person name="Bart R.S."/>
            <person name="Setter T.L."/>
            <person name="Gleadow R.M."/>
            <person name="Kulakow P."/>
            <person name="Ferguson M.E."/>
            <person name="Rounsley S."/>
            <person name="Rokhsar D.S."/>
        </authorList>
    </citation>
    <scope>NUCLEOTIDE SEQUENCE [LARGE SCALE GENOMIC DNA]</scope>
    <source>
        <strain evidence="17">cv. AM560-2</strain>
    </source>
</reference>
<keyword evidence="7" id="KW-0482">Metalloprotease</keyword>
<feature type="binding site" evidence="12">
    <location>
        <position position="244"/>
    </location>
    <ligand>
        <name>Ca(2+)</name>
        <dbReference type="ChEBI" id="CHEBI:29108"/>
        <label>3</label>
    </ligand>
</feature>
<proteinExistence type="inferred from homology"/>
<comment type="similarity">
    <text evidence="1">Belongs to the peptidase M10A family. Matrix metalloproteinases (MMPs) subfamily.</text>
</comment>
<dbReference type="SUPFAM" id="SSF55486">
    <property type="entry name" value="Metalloproteases ('zincins'), catalytic domain"/>
    <property type="match status" value="1"/>
</dbReference>
<accession>A0A2C9U860</accession>
<dbReference type="InterPro" id="IPR033739">
    <property type="entry name" value="M10A_MMP"/>
</dbReference>
<feature type="binding site" evidence="12">
    <location>
        <position position="247"/>
    </location>
    <ligand>
        <name>Ca(2+)</name>
        <dbReference type="ChEBI" id="CHEBI:29108"/>
        <label>1</label>
    </ligand>
</feature>
<dbReference type="FunFam" id="3.40.390.10:FF:000018">
    <property type="entry name" value="Metalloendoproteinase 1"/>
    <property type="match status" value="1"/>
</dbReference>
<dbReference type="OrthoDB" id="406838at2759"/>
<feature type="binding site" evidence="11">
    <location>
        <position position="266"/>
    </location>
    <ligand>
        <name>Zn(2+)</name>
        <dbReference type="ChEBI" id="CHEBI:29105"/>
        <label>2</label>
        <note>catalytic</note>
    </ligand>
</feature>
<dbReference type="Gramene" id="Manes.17G119800.1.v8.1">
    <property type="protein sequence ID" value="Manes.17G119800.1.v8.1.CDS.1"/>
    <property type="gene ID" value="Manes.17G119800.v8.1"/>
</dbReference>
<dbReference type="PANTHER" id="PTHR10201:SF278">
    <property type="entry name" value="PEPTIDASE METALLOPEPTIDASE DOMAIN-CONTAINING PROTEIN"/>
    <property type="match status" value="1"/>
</dbReference>
<dbReference type="InterPro" id="IPR002477">
    <property type="entry name" value="Peptidoglycan-bd-like"/>
</dbReference>
<dbReference type="GO" id="GO:0008270">
    <property type="term" value="F:zinc ion binding"/>
    <property type="evidence" value="ECO:0007669"/>
    <property type="project" value="InterPro"/>
</dbReference>
<keyword evidence="5" id="KW-0378">Hydrolase</keyword>
<feature type="signal peptide" evidence="14">
    <location>
        <begin position="1"/>
        <end position="25"/>
    </location>
</feature>
<keyword evidence="4 14" id="KW-0732">Signal</keyword>
<dbReference type="InterPro" id="IPR024079">
    <property type="entry name" value="MetalloPept_cat_dom_sf"/>
</dbReference>
<dbReference type="OMA" id="TMKKMST"/>
<keyword evidence="2" id="KW-0645">Protease</keyword>
<dbReference type="Proteomes" id="UP000091857">
    <property type="component" value="Chromosome 17"/>
</dbReference>
<evidence type="ECO:0000256" key="9">
    <source>
        <dbReference type="ARBA" id="ARBA00023180"/>
    </source>
</evidence>
<dbReference type="InterPro" id="IPR021190">
    <property type="entry name" value="Pept_M10A"/>
</dbReference>
<evidence type="ECO:0000313" key="17">
    <source>
        <dbReference type="Proteomes" id="UP000091857"/>
    </source>
</evidence>
<comment type="cofactor">
    <cofactor evidence="12">
        <name>Zn(2+)</name>
        <dbReference type="ChEBI" id="CHEBI:29105"/>
    </cofactor>
    <text evidence="12">Binds 2 Zn(2+) ions per subunit.</text>
</comment>
<dbReference type="InterPro" id="IPR021158">
    <property type="entry name" value="Pept_M10A_Zn_BS"/>
</dbReference>
<dbReference type="GO" id="GO:0006508">
    <property type="term" value="P:proteolysis"/>
    <property type="evidence" value="ECO:0007669"/>
    <property type="project" value="UniProtKB-KW"/>
</dbReference>
<feature type="short sequence motif" description="Cysteine switch" evidence="13">
    <location>
        <begin position="114"/>
        <end position="143"/>
    </location>
</feature>
<dbReference type="CDD" id="cd04278">
    <property type="entry name" value="ZnMc_MMP"/>
    <property type="match status" value="1"/>
</dbReference>
<feature type="chain" id="PRO_5012677423" description="Peptidase metallopeptidase domain-containing protein" evidence="14">
    <location>
        <begin position="26"/>
        <end position="312"/>
    </location>
</feature>
<evidence type="ECO:0000259" key="15">
    <source>
        <dbReference type="SMART" id="SM00235"/>
    </source>
</evidence>
<dbReference type="InterPro" id="IPR006026">
    <property type="entry name" value="Peptidase_Metallo"/>
</dbReference>
<dbReference type="SMART" id="SM00235">
    <property type="entry name" value="ZnMc"/>
    <property type="match status" value="1"/>
</dbReference>
<keyword evidence="17" id="KW-1185">Reference proteome</keyword>
<keyword evidence="12" id="KW-0106">Calcium</keyword>
<evidence type="ECO:0000256" key="10">
    <source>
        <dbReference type="PIRSR" id="PIRSR001191-1"/>
    </source>
</evidence>
<comment type="caution">
    <text evidence="16">The sequence shown here is derived from an EMBL/GenBank/DDBJ whole genome shotgun (WGS) entry which is preliminary data.</text>
</comment>
<feature type="binding site" evidence="11">
    <location>
        <position position="270"/>
    </location>
    <ligand>
        <name>Zn(2+)</name>
        <dbReference type="ChEBI" id="CHEBI:29105"/>
        <label>2</label>
        <note>catalytic</note>
    </ligand>
</feature>
<name>A0A2C9U860_MANES</name>
<evidence type="ECO:0000256" key="14">
    <source>
        <dbReference type="SAM" id="SignalP"/>
    </source>
</evidence>
<dbReference type="PROSITE" id="PS00546">
    <property type="entry name" value="CYSTEINE_SWITCH"/>
    <property type="match status" value="1"/>
</dbReference>
<feature type="binding site" evidence="12">
    <location>
        <position position="224"/>
    </location>
    <ligand>
        <name>Ca(2+)</name>
        <dbReference type="ChEBI" id="CHEBI:29108"/>
        <label>3</label>
    </ligand>
</feature>
<feature type="binding site" evidence="12">
    <location>
        <position position="207"/>
    </location>
    <ligand>
        <name>Ca(2+)</name>
        <dbReference type="ChEBI" id="CHEBI:29108"/>
        <label>2</label>
    </ligand>
</feature>
<evidence type="ECO:0000256" key="11">
    <source>
        <dbReference type="PIRSR" id="PIRSR001191-2"/>
    </source>
</evidence>
<organism evidence="16 17">
    <name type="scientific">Manihot esculenta</name>
    <name type="common">Cassava</name>
    <name type="synonym">Jatropha manihot</name>
    <dbReference type="NCBI Taxonomy" id="3983"/>
    <lineage>
        <taxon>Eukaryota</taxon>
        <taxon>Viridiplantae</taxon>
        <taxon>Streptophyta</taxon>
        <taxon>Embryophyta</taxon>
        <taxon>Tracheophyta</taxon>
        <taxon>Spermatophyta</taxon>
        <taxon>Magnoliopsida</taxon>
        <taxon>eudicotyledons</taxon>
        <taxon>Gunneridae</taxon>
        <taxon>Pentapetalae</taxon>
        <taxon>rosids</taxon>
        <taxon>fabids</taxon>
        <taxon>Malpighiales</taxon>
        <taxon>Euphorbiaceae</taxon>
        <taxon>Crotonoideae</taxon>
        <taxon>Manihoteae</taxon>
        <taxon>Manihot</taxon>
    </lineage>
</organism>
<dbReference type="PIRSF" id="PIRSF001191">
    <property type="entry name" value="Peptidase_M10A_matrix"/>
    <property type="match status" value="1"/>
</dbReference>
<evidence type="ECO:0000256" key="13">
    <source>
        <dbReference type="PIRSR" id="PIRSR621190-5"/>
    </source>
</evidence>
<dbReference type="InterPro" id="IPR036365">
    <property type="entry name" value="PGBD-like_sf"/>
</dbReference>
<keyword evidence="6 11" id="KW-0862">Zinc</keyword>
<feature type="binding site" evidence="11">
    <location>
        <position position="276"/>
    </location>
    <ligand>
        <name>Zn(2+)</name>
        <dbReference type="ChEBI" id="CHEBI:29105"/>
        <label>2</label>
        <note>catalytic</note>
    </ligand>
</feature>
<feature type="binding site" evidence="12">
    <location>
        <position position="219"/>
    </location>
    <ligand>
        <name>Zn(2+)</name>
        <dbReference type="ChEBI" id="CHEBI:29105"/>
        <label>1</label>
    </ligand>
</feature>
<evidence type="ECO:0000256" key="5">
    <source>
        <dbReference type="ARBA" id="ARBA00022801"/>
    </source>
</evidence>
<keyword evidence="3 11" id="KW-0479">Metal-binding</keyword>
<dbReference type="SUPFAM" id="SSF47090">
    <property type="entry name" value="PGBD-like"/>
    <property type="match status" value="1"/>
</dbReference>
<evidence type="ECO:0000256" key="12">
    <source>
        <dbReference type="PIRSR" id="PIRSR621190-2"/>
    </source>
</evidence>
<evidence type="ECO:0000256" key="2">
    <source>
        <dbReference type="ARBA" id="ARBA00022670"/>
    </source>
</evidence>
<feature type="binding site" evidence="12">
    <location>
        <position position="242"/>
    </location>
    <ligand>
        <name>Zn(2+)</name>
        <dbReference type="ChEBI" id="CHEBI:29105"/>
        <label>1</label>
    </ligand>
</feature>
<dbReference type="GO" id="GO:0030198">
    <property type="term" value="P:extracellular matrix organization"/>
    <property type="evidence" value="ECO:0000318"/>
    <property type="project" value="GO_Central"/>
</dbReference>
<dbReference type="Pfam" id="PF00413">
    <property type="entry name" value="Peptidase_M10"/>
    <property type="match status" value="1"/>
</dbReference>
<dbReference type="AlphaFoldDB" id="A0A2C9U860"/>
<dbReference type="PRINTS" id="PR00138">
    <property type="entry name" value="MATRIXIN"/>
</dbReference>